<feature type="compositionally biased region" description="Basic residues" evidence="1">
    <location>
        <begin position="1"/>
        <end position="11"/>
    </location>
</feature>
<reference evidence="2" key="2">
    <citation type="submission" date="2025-09" db="UniProtKB">
        <authorList>
            <consortium name="Ensembl"/>
        </authorList>
    </citation>
    <scope>IDENTIFICATION</scope>
</reference>
<dbReference type="GeneTree" id="ENSGT00390000013020"/>
<feature type="region of interest" description="Disordered" evidence="1">
    <location>
        <begin position="1"/>
        <end position="61"/>
    </location>
</feature>
<dbReference type="OMA" id="WKQFLNH"/>
<organism evidence="2 3">
    <name type="scientific">Nannospalax galili</name>
    <name type="common">Northern Israeli blind subterranean mole rat</name>
    <name type="synonym">Spalax galili</name>
    <dbReference type="NCBI Taxonomy" id="1026970"/>
    <lineage>
        <taxon>Eukaryota</taxon>
        <taxon>Metazoa</taxon>
        <taxon>Chordata</taxon>
        <taxon>Craniata</taxon>
        <taxon>Vertebrata</taxon>
        <taxon>Euteleostomi</taxon>
        <taxon>Mammalia</taxon>
        <taxon>Eutheria</taxon>
        <taxon>Euarchontoglires</taxon>
        <taxon>Glires</taxon>
        <taxon>Rodentia</taxon>
        <taxon>Myomorpha</taxon>
        <taxon>Muroidea</taxon>
        <taxon>Spalacidae</taxon>
        <taxon>Spalacinae</taxon>
        <taxon>Nannospalax</taxon>
    </lineage>
</organism>
<gene>
    <name evidence="2" type="primary">CUNH20orf144</name>
</gene>
<proteinExistence type="predicted"/>
<feature type="compositionally biased region" description="Gly residues" evidence="1">
    <location>
        <begin position="110"/>
        <end position="121"/>
    </location>
</feature>
<accession>A0A8C6RQH8</accession>
<dbReference type="AlphaFoldDB" id="A0A8C6RQH8"/>
<protein>
    <submittedName>
        <fullName evidence="2">RIKEN cDNA 1700003F12 gene</fullName>
    </submittedName>
</protein>
<dbReference type="KEGG" id="ngi:103728643"/>
<evidence type="ECO:0000256" key="1">
    <source>
        <dbReference type="SAM" id="MobiDB-lite"/>
    </source>
</evidence>
<dbReference type="Pfam" id="PF15318">
    <property type="entry name" value="Bclt"/>
    <property type="match status" value="2"/>
</dbReference>
<name>A0A8C6RQH8_NANGA</name>
<dbReference type="PANTHER" id="PTHR37335:SF1">
    <property type="entry name" value="RIKEN CDNA 1700003F12 GENE"/>
    <property type="match status" value="1"/>
</dbReference>
<feature type="region of interest" description="Disordered" evidence="1">
    <location>
        <begin position="101"/>
        <end position="158"/>
    </location>
</feature>
<sequence>MGNSSSHKRTKAPNQASKDRPPGKTKIKLLFPLDKQQQPAEAAACPYARPGRPAEDALGAPMCSPVVAPMLRWAGDGLDRRPREMKRILVLLLQQDARLQEAGRRAADGPEGGASAAGGAKGWQPLQVHLLTQREAGCQGDPREEQPRKRRRCPRQRP</sequence>
<dbReference type="Ensembl" id="ENSNGAT00000026521.1">
    <property type="protein sequence ID" value="ENSNGAP00000020848.1"/>
    <property type="gene ID" value="ENSNGAG00000020211.1"/>
</dbReference>
<feature type="compositionally biased region" description="Basic residues" evidence="1">
    <location>
        <begin position="148"/>
        <end position="158"/>
    </location>
</feature>
<keyword evidence="3" id="KW-1185">Reference proteome</keyword>
<evidence type="ECO:0000313" key="2">
    <source>
        <dbReference type="Ensembl" id="ENSNGAP00000020848.1"/>
    </source>
</evidence>
<evidence type="ECO:0000313" key="3">
    <source>
        <dbReference type="Proteomes" id="UP000694381"/>
    </source>
</evidence>
<dbReference type="InterPro" id="IPR029296">
    <property type="entry name" value="Bcl-2-like_put"/>
</dbReference>
<dbReference type="PANTHER" id="PTHR37335">
    <property type="entry name" value="RIKEN CDNA 1700003F12 GENE"/>
    <property type="match status" value="1"/>
</dbReference>
<reference evidence="2" key="1">
    <citation type="submission" date="2025-08" db="UniProtKB">
        <authorList>
            <consortium name="Ensembl"/>
        </authorList>
    </citation>
    <scope>IDENTIFICATION</scope>
</reference>
<dbReference type="Proteomes" id="UP000694381">
    <property type="component" value="Unassembled WGS sequence"/>
</dbReference>